<dbReference type="AlphaFoldDB" id="A0A8S1S7E4"/>
<organism evidence="1 2">
    <name type="scientific">Paramecium pentaurelia</name>
    <dbReference type="NCBI Taxonomy" id="43138"/>
    <lineage>
        <taxon>Eukaryota</taxon>
        <taxon>Sar</taxon>
        <taxon>Alveolata</taxon>
        <taxon>Ciliophora</taxon>
        <taxon>Intramacronucleata</taxon>
        <taxon>Oligohymenophorea</taxon>
        <taxon>Peniculida</taxon>
        <taxon>Parameciidae</taxon>
        <taxon>Paramecium</taxon>
    </lineage>
</organism>
<dbReference type="EMBL" id="CAJJDO010000004">
    <property type="protein sequence ID" value="CAD8135427.1"/>
    <property type="molecule type" value="Genomic_DNA"/>
</dbReference>
<comment type="caution">
    <text evidence="1">The sequence shown here is derived from an EMBL/GenBank/DDBJ whole genome shotgun (WGS) entry which is preliminary data.</text>
</comment>
<dbReference type="Proteomes" id="UP000689195">
    <property type="component" value="Unassembled WGS sequence"/>
</dbReference>
<gene>
    <name evidence="1" type="ORF">PPENT_87.1.T0040218</name>
</gene>
<name>A0A8S1S7E4_9CILI</name>
<protein>
    <submittedName>
        <fullName evidence="1">Uncharacterized protein</fullName>
    </submittedName>
</protein>
<evidence type="ECO:0000313" key="1">
    <source>
        <dbReference type="EMBL" id="CAD8135427.1"/>
    </source>
</evidence>
<accession>A0A8S1S7E4</accession>
<reference evidence="1" key="1">
    <citation type="submission" date="2021-01" db="EMBL/GenBank/DDBJ databases">
        <authorList>
            <consortium name="Genoscope - CEA"/>
            <person name="William W."/>
        </authorList>
    </citation>
    <scope>NUCLEOTIDE SEQUENCE</scope>
</reference>
<proteinExistence type="predicted"/>
<sequence length="87" mass="10451">MEKPLEKDIWSWNELVHSKKFEDIYSEGVYLQWIISQRMQMNPKKIFALSVTQFDVTTGSQLMLNRIFRLKVILFISIKREICNLQN</sequence>
<evidence type="ECO:0000313" key="2">
    <source>
        <dbReference type="Proteomes" id="UP000689195"/>
    </source>
</evidence>
<keyword evidence="2" id="KW-1185">Reference proteome</keyword>